<dbReference type="GO" id="GO:0019005">
    <property type="term" value="C:SCF ubiquitin ligase complex"/>
    <property type="evidence" value="ECO:0007669"/>
    <property type="project" value="TreeGrafter"/>
</dbReference>
<evidence type="ECO:0000313" key="1">
    <source>
        <dbReference type="EMBL" id="KYN98873.1"/>
    </source>
</evidence>
<dbReference type="InterPro" id="IPR032675">
    <property type="entry name" value="LRR_dom_sf"/>
</dbReference>
<sequence length="778" mass="89125">MEIKNKSENLTISNLFRTGDNRGKRNMIMDNKSKLIIDSEKKKNIWSIFTKLDDSNNKKDDDDLNSSLNLNDNSMNYDENESIENFFSPRNIMENDKKNITYSNGTLFKNTEQNYEIRNEIENISNSFKRKYNILLTEKTDDSMLNDIISIKKMKKDQNVNCPSYNSYREFFSKSEGNKSNSTSISISNNNSYTLNSNDLTLNNNNSILCGNNESPLSSNSTIMNNKIIYNKIENDDISRRMNKINNIGNFKSISTLNDKNIIMNTTSIKSTTSTISTTSSITTHAGPIINTKYVDDNDMSSSGQNIQIPNIVEKMDCNNKNYISSNNGNHYSTNNITKTTNVIKKKNICVPVKPLNIQHKKKIYNCTPNKKVHTFHKNDKFDILGRLGDDVFRYILSSVKNKNLLLLNKRCCALIRSLRIKLIYDESLKSSISADSIMKTIYLSEKLEILDLSGCSHLTSHHFHVFSNSNNIKFQTSLKVLCLKNCNKISDSSLKLLLHRFKNLEVVDIRNCYKISHEGIYPLKFKRTLKKLYMGNLTSLNVTNCHSNDSLKVLFNSKKDNIQLDTVLNNLIALEIINVKYFDDISHLYMIANNLKILNFKGCPIDDTSSNYFQYFKNLLALNLSETNISNHLLNVVINNSTKLKVLDISKTPEILNSTILEIPKKLKYLKKVKLSHLKNVDNFCLRQFLKYSKDLTCIDFSNCWKVNNTFCNINGLEIAAGNKLKDIGAYQCSIDRKSCEGCFAELGCSSLRVHVYNELFLFETSIYTDIKLLEDD</sequence>
<proteinExistence type="predicted"/>
<dbReference type="KEGG" id="pgab:PGSY75_1123200"/>
<accession>A0A151LIU0</accession>
<dbReference type="VEuPathDB" id="PlasmoDB:PGSY75_1123200"/>
<dbReference type="RefSeq" id="XP_018641150.1">
    <property type="nucleotide sequence ID" value="XM_018786355.1"/>
</dbReference>
<dbReference type="VEuPathDB" id="PlasmoDB:PGABG01_1121100"/>
<dbReference type="GO" id="GO:0031146">
    <property type="term" value="P:SCF-dependent proteasomal ubiquitin-dependent protein catabolic process"/>
    <property type="evidence" value="ECO:0007669"/>
    <property type="project" value="TreeGrafter"/>
</dbReference>
<organism evidence="1 2">
    <name type="scientific">Plasmodium gaboni</name>
    <dbReference type="NCBI Taxonomy" id="647221"/>
    <lineage>
        <taxon>Eukaryota</taxon>
        <taxon>Sar</taxon>
        <taxon>Alveolata</taxon>
        <taxon>Apicomplexa</taxon>
        <taxon>Aconoidasida</taxon>
        <taxon>Haemosporida</taxon>
        <taxon>Plasmodiidae</taxon>
        <taxon>Plasmodium</taxon>
        <taxon>Plasmodium (Laverania)</taxon>
    </lineage>
</organism>
<reference evidence="1 2" key="1">
    <citation type="journal article" date="2016" name="Nat. Commun.">
        <title>Genomes of cryptic chimpanzee Plasmodium species reveal key evolutionary events leading to human malaria.</title>
        <authorList>
            <person name="Sundararaman S.A."/>
            <person name="Plenderleith L.J."/>
            <person name="Liu W."/>
            <person name="Loy D.E."/>
            <person name="Learn G.H."/>
            <person name="Li Y."/>
            <person name="Shaw K.S."/>
            <person name="Ayouba A."/>
            <person name="Peeters M."/>
            <person name="Speede S."/>
            <person name="Shaw G.M."/>
            <person name="Bushman F.D."/>
            <person name="Brisson D."/>
            <person name="Rayner J.C."/>
            <person name="Sharp P.M."/>
            <person name="Hahn B.H."/>
        </authorList>
    </citation>
    <scope>NUCLEOTIDE SEQUENCE [LARGE SCALE GENOMIC DNA]</scope>
    <source>
        <strain evidence="1 2">SY75</strain>
    </source>
</reference>
<dbReference type="PANTHER" id="PTHR13318">
    <property type="entry name" value="PARTNER OF PAIRED, ISOFORM B-RELATED"/>
    <property type="match status" value="1"/>
</dbReference>
<dbReference type="Proteomes" id="UP000076004">
    <property type="component" value="Unassembled WGS sequence"/>
</dbReference>
<comment type="caution">
    <text evidence="1">The sequence shown here is derived from an EMBL/GenBank/DDBJ whole genome shotgun (WGS) entry which is preliminary data.</text>
</comment>
<protein>
    <submittedName>
        <fullName evidence="1">Leucine-rich repeat protein</fullName>
    </submittedName>
</protein>
<dbReference type="AlphaFoldDB" id="A0A151LIU0"/>
<name>A0A151LIU0_9APIC</name>
<dbReference type="PANTHER" id="PTHR13318:SF105">
    <property type="entry name" value="F-BOX_LRR-REPEAT PROTEIN 3"/>
    <property type="match status" value="1"/>
</dbReference>
<gene>
    <name evidence="1" type="ORF">PGSY75_1123200</name>
</gene>
<dbReference type="GeneID" id="29776950"/>
<dbReference type="SUPFAM" id="SSF52047">
    <property type="entry name" value="RNI-like"/>
    <property type="match status" value="1"/>
</dbReference>
<dbReference type="EMBL" id="LVLB01000012">
    <property type="protein sequence ID" value="KYN98873.1"/>
    <property type="molecule type" value="Genomic_DNA"/>
</dbReference>
<evidence type="ECO:0000313" key="2">
    <source>
        <dbReference type="Proteomes" id="UP000076004"/>
    </source>
</evidence>
<dbReference type="Gene3D" id="3.80.10.10">
    <property type="entry name" value="Ribonuclease Inhibitor"/>
    <property type="match status" value="2"/>
</dbReference>